<dbReference type="GO" id="GO:0031261">
    <property type="term" value="C:DNA replication preinitiation complex"/>
    <property type="evidence" value="ECO:0007669"/>
    <property type="project" value="UniProtKB-ARBA"/>
</dbReference>
<dbReference type="Pfam" id="PF18263">
    <property type="entry name" value="WHD_MCM6"/>
    <property type="match status" value="1"/>
</dbReference>
<sequence length="979" mass="108074">MSSSSALPSSPLGRIGRQNRSGDQERLDPLALGRSNNTSGVGASAHRAFTPATSEAGSLNLERQLRGQYEDDASTVNGDSSRPMEEDTPRRPRPRAAVDTQDIPPVVDEVGERVREGFAQFLESFVDQPLSGSPDPNGEKVQDPVYIDQIYALRDYNRTTLFVDFSHILRHDEVLARAISDQYYRFIPYLRRALLDLVNTYVPNYLYLNAHVAATASSGLIPRDFSVSFYNLGLVSGIRDMRTDRVGKLVSINGTVTRTSEVRPELLYGAFTCTACQGTVREVEQQFKYTEPVMCRNPVCQNRREWQLNVDQSRFCDWQKVRIQENANEIPTGSMPRSLDVILRSEVVERAKAGDKCIFTGTFIVVPDVSQLGVPGVNAQIQREAQGGRPAEGVNAQGVSGLKSLGVRDLTYKTAFLACMVQSADARGGNDLRADFNDENEDAEVLMDSLTEAERDELEAMVMSEDIYSRLVQSIAPTVYGHDIVKKGILLQLMGGVHKSTREGMRLRGDINICIVGDPSVSKSQFLKYVCGFMPRAVYTSGKASSAAGLTAAVVRDEETGEFTIEAGALMLADNGICAIDEFDKMDVADQVAIHEAMEQQTISIAKAGIQATLNARTSILAAANPVGGRYNRKQTLRANVAMSAPIMSRFDLFFVVLDECNEAVDMNIAQHIVNVHRFRDAAIDPEFSTEAIQRYIRYARTFQPKLTPEASDVLVDKYRQLRQDDSGPGKNSYRITVRQLESMIRLCEAIARANCRHEITPAFVREAYSLLRQSIIHVEKDDIDFDEEDEEEQARLKQEREGAAGRSTAQPSSSLGAMDEDSMDPSIPAPTASASASAALAAVSGEPASSSAASSKRKIRITFDRYMEIANLVVLRVNEVERQTMRGINRSELVDWYLLQRENEIETVDQFEEETELIKKVLTKLVKDSMLLELREQIDEDGNPISSVGESGSSAADAVLMVHPQVDIDSIGATTSTA</sequence>
<dbReference type="GO" id="GO:1990518">
    <property type="term" value="F:single-stranded 3'-5' DNA helicase activity"/>
    <property type="evidence" value="ECO:0007669"/>
    <property type="project" value="TreeGrafter"/>
</dbReference>
<dbReference type="InterPro" id="IPR031327">
    <property type="entry name" value="MCM"/>
</dbReference>
<dbReference type="InterPro" id="IPR033762">
    <property type="entry name" value="MCM_OB"/>
</dbReference>
<evidence type="ECO:0000256" key="2">
    <source>
        <dbReference type="ARBA" id="ARBA00008010"/>
    </source>
</evidence>
<feature type="region of interest" description="Disordered" evidence="15">
    <location>
        <begin position="783"/>
        <end position="832"/>
    </location>
</feature>
<dbReference type="InterPro" id="IPR018525">
    <property type="entry name" value="MCM_CS"/>
</dbReference>
<evidence type="ECO:0000256" key="5">
    <source>
        <dbReference type="ARBA" id="ARBA00022741"/>
    </source>
</evidence>
<evidence type="ECO:0000313" key="18">
    <source>
        <dbReference type="Proteomes" id="UP000019377"/>
    </source>
</evidence>
<comment type="catalytic activity">
    <reaction evidence="14">
        <text>ATP + H2O = ADP + phosphate + H(+)</text>
        <dbReference type="Rhea" id="RHEA:13065"/>
        <dbReference type="ChEBI" id="CHEBI:15377"/>
        <dbReference type="ChEBI" id="CHEBI:15378"/>
        <dbReference type="ChEBI" id="CHEBI:30616"/>
        <dbReference type="ChEBI" id="CHEBI:43474"/>
        <dbReference type="ChEBI" id="CHEBI:456216"/>
        <dbReference type="EC" id="3.6.4.12"/>
    </reaction>
</comment>
<dbReference type="Gene3D" id="2.40.50.140">
    <property type="entry name" value="Nucleic acid-binding proteins"/>
    <property type="match status" value="1"/>
</dbReference>
<dbReference type="SUPFAM" id="SSF52540">
    <property type="entry name" value="P-loop containing nucleoside triphosphate hydrolases"/>
    <property type="match status" value="1"/>
</dbReference>
<organism evidence="17 18">
    <name type="scientific">Kalmanozyma brasiliensis (strain GHG001)</name>
    <name type="common">Yeast</name>
    <name type="synonym">Pseudozyma brasiliensis</name>
    <dbReference type="NCBI Taxonomy" id="1365824"/>
    <lineage>
        <taxon>Eukaryota</taxon>
        <taxon>Fungi</taxon>
        <taxon>Dikarya</taxon>
        <taxon>Basidiomycota</taxon>
        <taxon>Ustilaginomycotina</taxon>
        <taxon>Ustilaginomycetes</taxon>
        <taxon>Ustilaginales</taxon>
        <taxon>Ustilaginaceae</taxon>
        <taxon>Kalmanozyma</taxon>
    </lineage>
</organism>
<dbReference type="GeneID" id="27418599"/>
<evidence type="ECO:0000256" key="11">
    <source>
        <dbReference type="ARBA" id="ARBA00023306"/>
    </source>
</evidence>
<dbReference type="GO" id="GO:0006279">
    <property type="term" value="P:premeiotic DNA replication"/>
    <property type="evidence" value="ECO:0007669"/>
    <property type="project" value="UniProtKB-ARBA"/>
</dbReference>
<dbReference type="GO" id="GO:0042555">
    <property type="term" value="C:MCM complex"/>
    <property type="evidence" value="ECO:0007669"/>
    <property type="project" value="UniProtKB-UniRule"/>
</dbReference>
<dbReference type="CDD" id="cd17757">
    <property type="entry name" value="MCM6"/>
    <property type="match status" value="1"/>
</dbReference>
<dbReference type="PROSITE" id="PS50051">
    <property type="entry name" value="MCM_2"/>
    <property type="match status" value="1"/>
</dbReference>
<dbReference type="SMART" id="SM00350">
    <property type="entry name" value="MCM"/>
    <property type="match status" value="1"/>
</dbReference>
<dbReference type="InterPro" id="IPR027925">
    <property type="entry name" value="MCM_N"/>
</dbReference>
<accession>V5GVQ2</accession>
<dbReference type="GO" id="GO:0043596">
    <property type="term" value="C:nuclear replication fork"/>
    <property type="evidence" value="ECO:0007669"/>
    <property type="project" value="UniProtKB-ARBA"/>
</dbReference>
<dbReference type="Pfam" id="PF14551">
    <property type="entry name" value="MCM_N"/>
    <property type="match status" value="1"/>
</dbReference>
<dbReference type="PANTHER" id="PTHR11630">
    <property type="entry name" value="DNA REPLICATION LICENSING FACTOR MCM FAMILY MEMBER"/>
    <property type="match status" value="1"/>
</dbReference>
<dbReference type="GO" id="GO:0000727">
    <property type="term" value="P:double-strand break repair via break-induced replication"/>
    <property type="evidence" value="ECO:0007669"/>
    <property type="project" value="TreeGrafter"/>
</dbReference>
<dbReference type="Gene3D" id="3.40.50.300">
    <property type="entry name" value="P-loop containing nucleotide triphosphate hydrolases"/>
    <property type="match status" value="1"/>
</dbReference>
<dbReference type="InterPro" id="IPR012340">
    <property type="entry name" value="NA-bd_OB-fold"/>
</dbReference>
<dbReference type="InterPro" id="IPR041562">
    <property type="entry name" value="MCM_lid"/>
</dbReference>
<comment type="subunit">
    <text evidence="14">Component of the MCM2-7 complex.</text>
</comment>
<dbReference type="FunFam" id="3.30.1640.10:FF:000009">
    <property type="entry name" value="DNA helicase"/>
    <property type="match status" value="1"/>
</dbReference>
<dbReference type="InterPro" id="IPR001208">
    <property type="entry name" value="MCM_dom"/>
</dbReference>
<dbReference type="RefSeq" id="XP_016294971.1">
    <property type="nucleotide sequence ID" value="XM_016435970.1"/>
</dbReference>
<dbReference type="FunFam" id="1.20.58.870:FF:000002">
    <property type="entry name" value="DNA helicase"/>
    <property type="match status" value="1"/>
</dbReference>
<evidence type="ECO:0000256" key="6">
    <source>
        <dbReference type="ARBA" id="ARBA00022801"/>
    </source>
</evidence>
<dbReference type="eggNOG" id="KOG0480">
    <property type="taxonomic scope" value="Eukaryota"/>
</dbReference>
<dbReference type="Pfam" id="PF00493">
    <property type="entry name" value="MCM"/>
    <property type="match status" value="1"/>
</dbReference>
<evidence type="ECO:0000256" key="4">
    <source>
        <dbReference type="ARBA" id="ARBA00022705"/>
    </source>
</evidence>
<evidence type="ECO:0000256" key="12">
    <source>
        <dbReference type="ARBA" id="ARBA00073495"/>
    </source>
</evidence>
<evidence type="ECO:0000256" key="9">
    <source>
        <dbReference type="ARBA" id="ARBA00023125"/>
    </source>
</evidence>
<reference evidence="18" key="1">
    <citation type="journal article" date="2013" name="Genome Announc.">
        <title>Draft genome sequence of Pseudozyma brasiliensis sp. nov. strain GHG001, a high producer of endo-1,4-xylanase isolated from an insect pest of sugarcane.</title>
        <authorList>
            <person name="Oliveira J.V.D.C."/>
            <person name="dos Santos R.A.C."/>
            <person name="Borges T.A."/>
            <person name="Riano-Pachon D.M."/>
            <person name="Goldman G.H."/>
        </authorList>
    </citation>
    <scope>NUCLEOTIDE SEQUENCE [LARGE SCALE GENOMIC DNA]</scope>
    <source>
        <strain evidence="18">GHG001</strain>
    </source>
</reference>
<evidence type="ECO:0000256" key="8">
    <source>
        <dbReference type="ARBA" id="ARBA00022840"/>
    </source>
</evidence>
<comment type="similarity">
    <text evidence="2 13">Belongs to the MCM family.</text>
</comment>
<evidence type="ECO:0000256" key="7">
    <source>
        <dbReference type="ARBA" id="ARBA00022806"/>
    </source>
</evidence>
<dbReference type="SUPFAM" id="SSF50249">
    <property type="entry name" value="Nucleic acid-binding proteins"/>
    <property type="match status" value="1"/>
</dbReference>
<dbReference type="FunFam" id="2.20.28.10:FF:000003">
    <property type="entry name" value="DNA helicase"/>
    <property type="match status" value="1"/>
</dbReference>
<dbReference type="InterPro" id="IPR041024">
    <property type="entry name" value="Mcm6_C"/>
</dbReference>
<dbReference type="Gene3D" id="3.30.1640.10">
    <property type="entry name" value="mini-chromosome maintenance (MCM) complex, chain A, domain 1"/>
    <property type="match status" value="1"/>
</dbReference>
<feature type="region of interest" description="Disordered" evidence="15">
    <location>
        <begin position="1"/>
        <end position="100"/>
    </location>
</feature>
<keyword evidence="8 13" id="KW-0067">ATP-binding</keyword>
<dbReference type="PROSITE" id="PS00847">
    <property type="entry name" value="MCM_1"/>
    <property type="match status" value="1"/>
</dbReference>
<dbReference type="HOGENOM" id="CLU_000995_3_2_1"/>
<evidence type="ECO:0000256" key="15">
    <source>
        <dbReference type="SAM" id="MobiDB-lite"/>
    </source>
</evidence>
<dbReference type="Pfam" id="PF17855">
    <property type="entry name" value="MCM_lid"/>
    <property type="match status" value="1"/>
</dbReference>
<dbReference type="Proteomes" id="UP000019377">
    <property type="component" value="Unassembled WGS sequence"/>
</dbReference>
<dbReference type="OMA" id="RHQQTDK"/>
<evidence type="ECO:0000256" key="3">
    <source>
        <dbReference type="ARBA" id="ARBA00012551"/>
    </source>
</evidence>
<dbReference type="GO" id="GO:0005524">
    <property type="term" value="F:ATP binding"/>
    <property type="evidence" value="ECO:0007669"/>
    <property type="project" value="UniProtKB-UniRule"/>
</dbReference>
<dbReference type="GO" id="GO:0016887">
    <property type="term" value="F:ATP hydrolysis activity"/>
    <property type="evidence" value="ECO:0007669"/>
    <property type="project" value="RHEA"/>
</dbReference>
<name>V5GVQ2_KALBG</name>
<evidence type="ECO:0000256" key="14">
    <source>
        <dbReference type="RuleBase" id="RU368064"/>
    </source>
</evidence>
<dbReference type="Gene3D" id="1.20.58.870">
    <property type="match status" value="1"/>
</dbReference>
<dbReference type="STRING" id="1365824.V5GVQ2"/>
<feature type="compositionally biased region" description="Acidic residues" evidence="15">
    <location>
        <begin position="783"/>
        <end position="793"/>
    </location>
</feature>
<evidence type="ECO:0000313" key="17">
    <source>
        <dbReference type="EMBL" id="EST09982.1"/>
    </source>
</evidence>
<dbReference type="PRINTS" id="PR01662">
    <property type="entry name" value="MCMPROTEIN6"/>
</dbReference>
<evidence type="ECO:0000256" key="13">
    <source>
        <dbReference type="RuleBase" id="RU004070"/>
    </source>
</evidence>
<dbReference type="GO" id="GO:0005656">
    <property type="term" value="C:nuclear pre-replicative complex"/>
    <property type="evidence" value="ECO:0007669"/>
    <property type="project" value="UniProtKB-ARBA"/>
</dbReference>
<dbReference type="Pfam" id="PF17207">
    <property type="entry name" value="MCM_OB"/>
    <property type="match status" value="1"/>
</dbReference>
<dbReference type="GO" id="GO:1902969">
    <property type="term" value="P:mitotic DNA replication"/>
    <property type="evidence" value="ECO:0007669"/>
    <property type="project" value="TreeGrafter"/>
</dbReference>
<comment type="function">
    <text evidence="14">Acts as component of the MCM2-7 complex (MCM complex) which is the replicative helicase essential for 'once per cell cycle' DNA replication initiation and elongation in eukaryotic cells. The active ATPase sites in the MCM2-7 ring are formed through the interaction surfaces of two neighboring subunits such that a critical structure of a conserved arginine finger motif is provided in trans relative to the ATP-binding site of the Walker A box of the adjacent subunit. The six ATPase active sites, however, are likely to contribute differentially to the complex helicase activity.</text>
</comment>
<dbReference type="EC" id="3.6.4.12" evidence="3 14"/>
<keyword evidence="18" id="KW-1185">Reference proteome</keyword>
<keyword evidence="6 14" id="KW-0378">Hydrolase</keyword>
<comment type="subcellular location">
    <subcellularLocation>
        <location evidence="1 14">Nucleus</location>
    </subcellularLocation>
</comment>
<dbReference type="EMBL" id="KI545851">
    <property type="protein sequence ID" value="EST09982.1"/>
    <property type="molecule type" value="Genomic_DNA"/>
</dbReference>
<evidence type="ECO:0000256" key="10">
    <source>
        <dbReference type="ARBA" id="ARBA00023242"/>
    </source>
</evidence>
<keyword evidence="9 13" id="KW-0238">DNA-binding</keyword>
<keyword evidence="11 14" id="KW-0131">Cell cycle</keyword>
<proteinExistence type="inferred from homology"/>
<keyword evidence="5 13" id="KW-0547">Nucleotide-binding</keyword>
<dbReference type="GO" id="GO:0003697">
    <property type="term" value="F:single-stranded DNA binding"/>
    <property type="evidence" value="ECO:0007669"/>
    <property type="project" value="TreeGrafter"/>
</dbReference>
<feature type="compositionally biased region" description="Low complexity" evidence="15">
    <location>
        <begin position="1"/>
        <end position="12"/>
    </location>
</feature>
<dbReference type="PRINTS" id="PR01657">
    <property type="entry name" value="MCMFAMILY"/>
</dbReference>
<gene>
    <name evidence="17" type="ORF">PSEUBRA_SCAF1g00408</name>
</gene>
<feature type="domain" description="MCM C-terminal AAA(+) ATPase" evidence="16">
    <location>
        <begin position="467"/>
        <end position="673"/>
    </location>
</feature>
<dbReference type="InterPro" id="IPR008049">
    <property type="entry name" value="MCM6"/>
</dbReference>
<keyword evidence="4 14" id="KW-0235">DNA replication</keyword>
<dbReference type="OrthoDB" id="1744952at2759"/>
<evidence type="ECO:0000259" key="16">
    <source>
        <dbReference type="PROSITE" id="PS50051"/>
    </source>
</evidence>
<dbReference type="PANTHER" id="PTHR11630:SF43">
    <property type="entry name" value="DNA REPLICATION LICENSING FACTOR MCM6"/>
    <property type="match status" value="1"/>
</dbReference>
<dbReference type="InterPro" id="IPR027417">
    <property type="entry name" value="P-loop_NTPase"/>
</dbReference>
<protein>
    <recommendedName>
        <fullName evidence="12 14">DNA replication licensing factor MCM6</fullName>
        <ecNumber evidence="3 14">3.6.4.12</ecNumber>
    </recommendedName>
</protein>
<keyword evidence="7 14" id="KW-0347">Helicase</keyword>
<dbReference type="AlphaFoldDB" id="V5GVQ2"/>
<dbReference type="GO" id="GO:0097373">
    <property type="term" value="C:MCM core complex"/>
    <property type="evidence" value="ECO:0007669"/>
    <property type="project" value="UniProtKB-ARBA"/>
</dbReference>
<dbReference type="GO" id="GO:0006270">
    <property type="term" value="P:DNA replication initiation"/>
    <property type="evidence" value="ECO:0007669"/>
    <property type="project" value="UniProtKB-UniRule"/>
</dbReference>
<keyword evidence="10" id="KW-0539">Nucleus</keyword>
<evidence type="ECO:0000256" key="1">
    <source>
        <dbReference type="ARBA" id="ARBA00004123"/>
    </source>
</evidence>
<dbReference type="Gene3D" id="2.20.28.10">
    <property type="match status" value="1"/>
</dbReference>
<dbReference type="FunFam" id="3.40.50.300:FF:000115">
    <property type="entry name" value="DNA helicase"/>
    <property type="match status" value="1"/>
</dbReference>
<feature type="compositionally biased region" description="Basic and acidic residues" evidence="15">
    <location>
        <begin position="794"/>
        <end position="804"/>
    </location>
</feature>